<proteinExistence type="predicted"/>
<feature type="region of interest" description="Disordered" evidence="1">
    <location>
        <begin position="194"/>
        <end position="254"/>
    </location>
</feature>
<dbReference type="EMBL" id="JACXVP010000001">
    <property type="protein sequence ID" value="KAG5631448.1"/>
    <property type="molecule type" value="Genomic_DNA"/>
</dbReference>
<name>A0A9J6B4A1_SOLCO</name>
<keyword evidence="3" id="KW-1185">Reference proteome</keyword>
<feature type="compositionally biased region" description="Low complexity" evidence="1">
    <location>
        <begin position="223"/>
        <end position="233"/>
    </location>
</feature>
<feature type="compositionally biased region" description="Basic and acidic residues" evidence="1">
    <location>
        <begin position="129"/>
        <end position="142"/>
    </location>
</feature>
<accession>A0A9J6B4A1</accession>
<feature type="region of interest" description="Disordered" evidence="1">
    <location>
        <begin position="43"/>
        <end position="69"/>
    </location>
</feature>
<dbReference type="AlphaFoldDB" id="A0A9J6B4A1"/>
<sequence>MHIVISKRELDGIQKIISPDRNKVSHQKLFSGDDSALQRLHHTKKSCDSTAPIERTEEMNFGKSSEKLPEHRLQIQVHLTEISSKMDCPITENMNSSEQIAKKLKSDGGNTTGNYSMEEEKLSMNSKQGDTRLSQDQDDQHGNTKSTTLEVIEVVSSSHFSFGVKPSDTIPSNGGQQRAYKITNYNIEFDQGHRQEHQAADNNSPSKNPSEGGTQAGKFSHPNLSRNVVSLSSSDDHVNASAKEQKNGMLNDLE</sequence>
<evidence type="ECO:0000256" key="1">
    <source>
        <dbReference type="SAM" id="MobiDB-lite"/>
    </source>
</evidence>
<evidence type="ECO:0000313" key="3">
    <source>
        <dbReference type="Proteomes" id="UP000824120"/>
    </source>
</evidence>
<organism evidence="2 3">
    <name type="scientific">Solanum commersonii</name>
    <name type="common">Commerson's wild potato</name>
    <name type="synonym">Commerson's nightshade</name>
    <dbReference type="NCBI Taxonomy" id="4109"/>
    <lineage>
        <taxon>Eukaryota</taxon>
        <taxon>Viridiplantae</taxon>
        <taxon>Streptophyta</taxon>
        <taxon>Embryophyta</taxon>
        <taxon>Tracheophyta</taxon>
        <taxon>Spermatophyta</taxon>
        <taxon>Magnoliopsida</taxon>
        <taxon>eudicotyledons</taxon>
        <taxon>Gunneridae</taxon>
        <taxon>Pentapetalae</taxon>
        <taxon>asterids</taxon>
        <taxon>lamiids</taxon>
        <taxon>Solanales</taxon>
        <taxon>Solanaceae</taxon>
        <taxon>Solanoideae</taxon>
        <taxon>Solaneae</taxon>
        <taxon>Solanum</taxon>
    </lineage>
</organism>
<feature type="compositionally biased region" description="Basic and acidic residues" evidence="1">
    <location>
        <begin position="54"/>
        <end position="69"/>
    </location>
</feature>
<gene>
    <name evidence="2" type="ORF">H5410_003165</name>
</gene>
<reference evidence="2 3" key="1">
    <citation type="submission" date="2020-09" db="EMBL/GenBank/DDBJ databases">
        <title>De no assembly of potato wild relative species, Solanum commersonii.</title>
        <authorList>
            <person name="Cho K."/>
        </authorList>
    </citation>
    <scope>NUCLEOTIDE SEQUENCE [LARGE SCALE GENOMIC DNA]</scope>
    <source>
        <strain evidence="2">LZ3.2</strain>
        <tissue evidence="2">Leaf</tissue>
    </source>
</reference>
<protein>
    <submittedName>
        <fullName evidence="2">Uncharacterized protein</fullName>
    </submittedName>
</protein>
<comment type="caution">
    <text evidence="2">The sequence shown here is derived from an EMBL/GenBank/DDBJ whole genome shotgun (WGS) entry which is preliminary data.</text>
</comment>
<feature type="compositionally biased region" description="Polar residues" evidence="1">
    <location>
        <begin position="200"/>
        <end position="213"/>
    </location>
</feature>
<evidence type="ECO:0000313" key="2">
    <source>
        <dbReference type="EMBL" id="KAG5631448.1"/>
    </source>
</evidence>
<dbReference type="Proteomes" id="UP000824120">
    <property type="component" value="Chromosome 1"/>
</dbReference>
<feature type="region of interest" description="Disordered" evidence="1">
    <location>
        <begin position="104"/>
        <end position="144"/>
    </location>
</feature>
<feature type="compositionally biased region" description="Basic and acidic residues" evidence="1">
    <location>
        <begin position="234"/>
        <end position="246"/>
    </location>
</feature>